<comment type="similarity">
    <text evidence="1">Belongs to the sulfotransferase 1 family.</text>
</comment>
<evidence type="ECO:0000313" key="5">
    <source>
        <dbReference type="Proteomes" id="UP001224775"/>
    </source>
</evidence>
<dbReference type="InterPro" id="IPR027417">
    <property type="entry name" value="P-loop_NTPase"/>
</dbReference>
<evidence type="ECO:0000256" key="1">
    <source>
        <dbReference type="ARBA" id="ARBA00005771"/>
    </source>
</evidence>
<protein>
    <submittedName>
        <fullName evidence="4">Sulfotransferase domain-containing protein</fullName>
        <ecNumber evidence="4">2.8.2.-</ecNumber>
    </submittedName>
</protein>
<feature type="domain" description="Sulfotransferase" evidence="3">
    <location>
        <begin position="59"/>
        <end position="304"/>
    </location>
</feature>
<name>A0AAD8Y9L4_9STRA</name>
<proteinExistence type="inferred from homology"/>
<feature type="non-terminal residue" evidence="4">
    <location>
        <position position="317"/>
    </location>
</feature>
<dbReference type="AlphaFoldDB" id="A0AAD8Y9L4"/>
<dbReference type="EC" id="2.8.2.-" evidence="4"/>
<dbReference type="GO" id="GO:0008146">
    <property type="term" value="F:sulfotransferase activity"/>
    <property type="evidence" value="ECO:0007669"/>
    <property type="project" value="InterPro"/>
</dbReference>
<evidence type="ECO:0000259" key="3">
    <source>
        <dbReference type="Pfam" id="PF00685"/>
    </source>
</evidence>
<keyword evidence="2 4" id="KW-0808">Transferase</keyword>
<gene>
    <name evidence="4" type="ORF">QTG54_008052</name>
</gene>
<dbReference type="PANTHER" id="PTHR11783">
    <property type="entry name" value="SULFOTRANSFERASE SULT"/>
    <property type="match status" value="1"/>
</dbReference>
<evidence type="ECO:0000256" key="2">
    <source>
        <dbReference type="ARBA" id="ARBA00022679"/>
    </source>
</evidence>
<organism evidence="4 5">
    <name type="scientific">Skeletonema marinoi</name>
    <dbReference type="NCBI Taxonomy" id="267567"/>
    <lineage>
        <taxon>Eukaryota</taxon>
        <taxon>Sar</taxon>
        <taxon>Stramenopiles</taxon>
        <taxon>Ochrophyta</taxon>
        <taxon>Bacillariophyta</taxon>
        <taxon>Coscinodiscophyceae</taxon>
        <taxon>Thalassiosirophycidae</taxon>
        <taxon>Thalassiosirales</taxon>
        <taxon>Skeletonemataceae</taxon>
        <taxon>Skeletonema</taxon>
        <taxon>Skeletonema marinoi-dohrnii complex</taxon>
    </lineage>
</organism>
<dbReference type="SUPFAM" id="SSF52540">
    <property type="entry name" value="P-loop containing nucleoside triphosphate hydrolases"/>
    <property type="match status" value="1"/>
</dbReference>
<keyword evidence="5" id="KW-1185">Reference proteome</keyword>
<evidence type="ECO:0000313" key="4">
    <source>
        <dbReference type="EMBL" id="KAK1741574.1"/>
    </source>
</evidence>
<dbReference type="Gene3D" id="3.40.50.300">
    <property type="entry name" value="P-loop containing nucleotide triphosphate hydrolases"/>
    <property type="match status" value="1"/>
</dbReference>
<reference evidence="4" key="1">
    <citation type="submission" date="2023-06" db="EMBL/GenBank/DDBJ databases">
        <title>Survivors Of The Sea: Transcriptome response of Skeletonema marinoi to long-term dormancy.</title>
        <authorList>
            <person name="Pinder M.I.M."/>
            <person name="Kourtchenko O."/>
            <person name="Robertson E.K."/>
            <person name="Larsson T."/>
            <person name="Maumus F."/>
            <person name="Osuna-Cruz C.M."/>
            <person name="Vancaester E."/>
            <person name="Stenow R."/>
            <person name="Vandepoele K."/>
            <person name="Ploug H."/>
            <person name="Bruchert V."/>
            <person name="Godhe A."/>
            <person name="Topel M."/>
        </authorList>
    </citation>
    <scope>NUCLEOTIDE SEQUENCE</scope>
    <source>
        <strain evidence="4">R05AC</strain>
    </source>
</reference>
<dbReference type="InterPro" id="IPR000863">
    <property type="entry name" value="Sulfotransferase_dom"/>
</dbReference>
<comment type="caution">
    <text evidence="4">The sequence shown here is derived from an EMBL/GenBank/DDBJ whole genome shotgun (WGS) entry which is preliminary data.</text>
</comment>
<sequence length="317" mass="37106">ASLCSHYVPRTHIYNIIRNDLLTMASEKTPTYTDHDGYKLAKGFPLDGFRSGLEYEAKDEDLFIVTYPKCGTTWTQHIIYLILNNGVPLFPDERLDVVFPHLEEVGKEFVKTNATIKDGYRLIKTHLPYDMVPQNKKAKYIFVVRNPKDCVVSFYHHTVGFPRHYNFADGHFDTYFNLFLNGQVDHGDYFDFTRKALNHKDDPNVLFLRYENGRANPREYVLQIAKFLNEDIYPAKLLADNERLLNLVLEHSSLDSMKKDPTRWCSDRTGYQPFIRRGSTGGWRELMSVDKADKLQERLEEVFSKEELEFLGELYHK</sequence>
<accession>A0AAD8Y9L4</accession>
<dbReference type="EMBL" id="JATAAI010000013">
    <property type="protein sequence ID" value="KAK1741574.1"/>
    <property type="molecule type" value="Genomic_DNA"/>
</dbReference>
<dbReference type="Pfam" id="PF00685">
    <property type="entry name" value="Sulfotransfer_1"/>
    <property type="match status" value="1"/>
</dbReference>
<dbReference type="Proteomes" id="UP001224775">
    <property type="component" value="Unassembled WGS sequence"/>
</dbReference>